<evidence type="ECO:0000313" key="1">
    <source>
        <dbReference type="EMBL" id="KKN28779.1"/>
    </source>
</evidence>
<accession>A0A0F9PF95</accession>
<dbReference type="EMBL" id="LAZR01002535">
    <property type="protein sequence ID" value="KKN28779.1"/>
    <property type="molecule type" value="Genomic_DNA"/>
</dbReference>
<protein>
    <submittedName>
        <fullName evidence="1">Uncharacterized protein</fullName>
    </submittedName>
</protein>
<sequence length="211" mass="24067">MVAKNQSLGAQQQVEIWQTDAQKVLYAQLCNAFYQREVQRLVAEPNADKLRRQLKSLPYYIERAATLVANGDTPFTLDAQNGTWLEKQKPTPPDVNVQANELFYQTYAKVGLIVPVILNGYDQVRLRIDSIDQLGENKLHCNELGWFDFLGNGLEQQNAQLIKPSKVSLTGACCGHQWQFSKRCMPRVLSLREMLLAGSINWRNLKRPLAY</sequence>
<dbReference type="AlphaFoldDB" id="A0A0F9PF95"/>
<proteinExistence type="predicted"/>
<name>A0A0F9PF95_9ZZZZ</name>
<reference evidence="1" key="1">
    <citation type="journal article" date="2015" name="Nature">
        <title>Complex archaea that bridge the gap between prokaryotes and eukaryotes.</title>
        <authorList>
            <person name="Spang A."/>
            <person name="Saw J.H."/>
            <person name="Jorgensen S.L."/>
            <person name="Zaremba-Niedzwiedzka K."/>
            <person name="Martijn J."/>
            <person name="Lind A.E."/>
            <person name="van Eijk R."/>
            <person name="Schleper C."/>
            <person name="Guy L."/>
            <person name="Ettema T.J."/>
        </authorList>
    </citation>
    <scope>NUCLEOTIDE SEQUENCE</scope>
</reference>
<gene>
    <name evidence="1" type="ORF">LCGC14_0850840</name>
</gene>
<comment type="caution">
    <text evidence="1">The sequence shown here is derived from an EMBL/GenBank/DDBJ whole genome shotgun (WGS) entry which is preliminary data.</text>
</comment>
<organism evidence="1">
    <name type="scientific">marine sediment metagenome</name>
    <dbReference type="NCBI Taxonomy" id="412755"/>
    <lineage>
        <taxon>unclassified sequences</taxon>
        <taxon>metagenomes</taxon>
        <taxon>ecological metagenomes</taxon>
    </lineage>
</organism>